<organism evidence="2 3">
    <name type="scientific">Phyllosticta citribraziliensis</name>
    <dbReference type="NCBI Taxonomy" id="989973"/>
    <lineage>
        <taxon>Eukaryota</taxon>
        <taxon>Fungi</taxon>
        <taxon>Dikarya</taxon>
        <taxon>Ascomycota</taxon>
        <taxon>Pezizomycotina</taxon>
        <taxon>Dothideomycetes</taxon>
        <taxon>Dothideomycetes incertae sedis</taxon>
        <taxon>Botryosphaeriales</taxon>
        <taxon>Phyllostictaceae</taxon>
        <taxon>Phyllosticta</taxon>
    </lineage>
</organism>
<proteinExistence type="predicted"/>
<evidence type="ECO:0000313" key="3">
    <source>
        <dbReference type="Proteomes" id="UP001360953"/>
    </source>
</evidence>
<protein>
    <submittedName>
        <fullName evidence="2">Uncharacterized protein</fullName>
    </submittedName>
</protein>
<dbReference type="GeneID" id="92026698"/>
<feature type="region of interest" description="Disordered" evidence="1">
    <location>
        <begin position="73"/>
        <end position="109"/>
    </location>
</feature>
<keyword evidence="3" id="KW-1185">Reference proteome</keyword>
<accession>A0ABR1MAB7</accession>
<dbReference type="RefSeq" id="XP_066659499.1">
    <property type="nucleotide sequence ID" value="XM_066793792.1"/>
</dbReference>
<feature type="compositionally biased region" description="Polar residues" evidence="1">
    <location>
        <begin position="143"/>
        <end position="155"/>
    </location>
</feature>
<sequence>MAPWPFLPVGRQHQAPPLCIQTTLICYTASLSVSVSHPSSTSITRHKSAYRMPWFRLVDTYLGCPRRQFQSLPHGIARVRSGQVRSRNKSPPPMSSPAKSTQVPDLSMQGLEPPLAAPVFDSLPLCRSRSRGQLSHGELISDSPPSQNHQDTTWSPAFRQRHSTSCSRPMETIRHRQMFCSPVSHCPFVHYRPVP</sequence>
<gene>
    <name evidence="2" type="ORF">J3D65DRAFT_11729</name>
</gene>
<comment type="caution">
    <text evidence="2">The sequence shown here is derived from an EMBL/GenBank/DDBJ whole genome shotgun (WGS) entry which is preliminary data.</text>
</comment>
<dbReference type="EMBL" id="JBBPEH010000001">
    <property type="protein sequence ID" value="KAK7544264.1"/>
    <property type="molecule type" value="Genomic_DNA"/>
</dbReference>
<name>A0ABR1MAB7_9PEZI</name>
<reference evidence="2 3" key="1">
    <citation type="submission" date="2024-04" db="EMBL/GenBank/DDBJ databases">
        <title>Phyllosticta paracitricarpa is synonymous to the EU quarantine fungus P. citricarpa based on phylogenomic analyses.</title>
        <authorList>
            <consortium name="Lawrence Berkeley National Laboratory"/>
            <person name="Van ingen-buijs V.A."/>
            <person name="Van westerhoven A.C."/>
            <person name="Haridas S."/>
            <person name="Skiadas P."/>
            <person name="Martin F."/>
            <person name="Groenewald J.Z."/>
            <person name="Crous P.W."/>
            <person name="Seidl M.F."/>
        </authorList>
    </citation>
    <scope>NUCLEOTIDE SEQUENCE [LARGE SCALE GENOMIC DNA]</scope>
    <source>
        <strain evidence="2 3">CPC 17464</strain>
    </source>
</reference>
<evidence type="ECO:0000313" key="2">
    <source>
        <dbReference type="EMBL" id="KAK7544264.1"/>
    </source>
</evidence>
<dbReference type="Proteomes" id="UP001360953">
    <property type="component" value="Unassembled WGS sequence"/>
</dbReference>
<evidence type="ECO:0000256" key="1">
    <source>
        <dbReference type="SAM" id="MobiDB-lite"/>
    </source>
</evidence>
<feature type="region of interest" description="Disordered" evidence="1">
    <location>
        <begin position="134"/>
        <end position="166"/>
    </location>
</feature>